<accession>A0A848IU77</accession>
<evidence type="ECO:0000313" key="2">
    <source>
        <dbReference type="Proteomes" id="UP000544134"/>
    </source>
</evidence>
<organism evidence="1 2">
    <name type="scientific">Paraburkholderia polaris</name>
    <dbReference type="NCBI Taxonomy" id="2728848"/>
    <lineage>
        <taxon>Bacteria</taxon>
        <taxon>Pseudomonadati</taxon>
        <taxon>Pseudomonadota</taxon>
        <taxon>Betaproteobacteria</taxon>
        <taxon>Burkholderiales</taxon>
        <taxon>Burkholderiaceae</taxon>
        <taxon>Paraburkholderia</taxon>
    </lineage>
</organism>
<keyword evidence="2" id="KW-1185">Reference proteome</keyword>
<protein>
    <submittedName>
        <fullName evidence="1">Uncharacterized protein</fullName>
    </submittedName>
</protein>
<evidence type="ECO:0000313" key="1">
    <source>
        <dbReference type="EMBL" id="NMM02617.1"/>
    </source>
</evidence>
<dbReference type="RefSeq" id="WP_169489390.1">
    <property type="nucleotide sequence ID" value="NZ_JABBGJ010000042.1"/>
</dbReference>
<sequence>MPALSPLIARACAVALDAGDAVWDQLAVELAVSPLKAADALTRAEPRASAAA</sequence>
<dbReference type="EMBL" id="JABBGJ010000042">
    <property type="protein sequence ID" value="NMM02617.1"/>
    <property type="molecule type" value="Genomic_DNA"/>
</dbReference>
<proteinExistence type="predicted"/>
<dbReference type="Proteomes" id="UP000544134">
    <property type="component" value="Unassembled WGS sequence"/>
</dbReference>
<dbReference type="AlphaFoldDB" id="A0A848IU77"/>
<comment type="caution">
    <text evidence="1">The sequence shown here is derived from an EMBL/GenBank/DDBJ whole genome shotgun (WGS) entry which is preliminary data.</text>
</comment>
<name>A0A848IU77_9BURK</name>
<reference evidence="1 2" key="1">
    <citation type="submission" date="2020-04" db="EMBL/GenBank/DDBJ databases">
        <title>Paraburkholderia sp. RP-4-7 isolated from soil.</title>
        <authorList>
            <person name="Dahal R.H."/>
        </authorList>
    </citation>
    <scope>NUCLEOTIDE SEQUENCE [LARGE SCALE GENOMIC DNA]</scope>
    <source>
        <strain evidence="1 2">RP-4-7</strain>
    </source>
</reference>
<gene>
    <name evidence="1" type="ORF">HHL24_32430</name>
</gene>